<dbReference type="InterPro" id="IPR033756">
    <property type="entry name" value="YlxH/NBP35"/>
</dbReference>
<dbReference type="GO" id="GO:0051539">
    <property type="term" value="F:4 iron, 4 sulfur cluster binding"/>
    <property type="evidence" value="ECO:0007669"/>
    <property type="project" value="TreeGrafter"/>
</dbReference>
<dbReference type="Proteomes" id="UP000198809">
    <property type="component" value="Unassembled WGS sequence"/>
</dbReference>
<dbReference type="PANTHER" id="PTHR42961">
    <property type="entry name" value="IRON-SULFUR PROTEIN NUBPL"/>
    <property type="match status" value="1"/>
</dbReference>
<comment type="similarity">
    <text evidence="2">In the C-terminal section; belongs to the Mrp/NBP35 ATP-binding proteins family.</text>
</comment>
<evidence type="ECO:0000256" key="3">
    <source>
        <dbReference type="ARBA" id="ARBA00022723"/>
    </source>
</evidence>
<dbReference type="InterPro" id="IPR044304">
    <property type="entry name" value="NUBPL-like"/>
</dbReference>
<dbReference type="PANTHER" id="PTHR42961:SF2">
    <property type="entry name" value="IRON-SULFUR PROTEIN NUBPL"/>
    <property type="match status" value="1"/>
</dbReference>
<evidence type="ECO:0000256" key="7">
    <source>
        <dbReference type="ARBA" id="ARBA00023014"/>
    </source>
</evidence>
<comment type="similarity">
    <text evidence="1">In the N-terminal section; belongs to the MIP18 family.</text>
</comment>
<keyword evidence="6 8" id="KW-0408">Iron</keyword>
<dbReference type="Pfam" id="PF10609">
    <property type="entry name" value="ParA"/>
    <property type="match status" value="1"/>
</dbReference>
<dbReference type="HAMAP" id="MF_02040">
    <property type="entry name" value="Mrp_NBP35"/>
    <property type="match status" value="1"/>
</dbReference>
<name>A0A1H8W422_9BACL</name>
<evidence type="ECO:0000256" key="5">
    <source>
        <dbReference type="ARBA" id="ARBA00022840"/>
    </source>
</evidence>
<reference evidence="10 11" key="1">
    <citation type="submission" date="2016-10" db="EMBL/GenBank/DDBJ databases">
        <authorList>
            <person name="de Groot N.N."/>
        </authorList>
    </citation>
    <scope>NUCLEOTIDE SEQUENCE [LARGE SCALE GENOMIC DNA]</scope>
    <source>
        <strain evidence="10 11">CGMCC 1.10238</strain>
    </source>
</reference>
<dbReference type="PROSITE" id="PS01215">
    <property type="entry name" value="MRP"/>
    <property type="match status" value="1"/>
</dbReference>
<accession>A0A1H8W422</accession>
<evidence type="ECO:0000256" key="1">
    <source>
        <dbReference type="ARBA" id="ARBA00007352"/>
    </source>
</evidence>
<keyword evidence="4 8" id="KW-0547">Nucleotide-binding</keyword>
<keyword evidence="7 8" id="KW-0411">Iron-sulfur</keyword>
<dbReference type="CDD" id="cd02037">
    <property type="entry name" value="Mrp_NBP35"/>
    <property type="match status" value="1"/>
</dbReference>
<dbReference type="GO" id="GO:0016226">
    <property type="term" value="P:iron-sulfur cluster assembly"/>
    <property type="evidence" value="ECO:0007669"/>
    <property type="project" value="InterPro"/>
</dbReference>
<evidence type="ECO:0000259" key="9">
    <source>
        <dbReference type="Pfam" id="PF01883"/>
    </source>
</evidence>
<keyword evidence="3 8" id="KW-0479">Metal-binding</keyword>
<dbReference type="GO" id="GO:0046872">
    <property type="term" value="F:metal ion binding"/>
    <property type="evidence" value="ECO:0007669"/>
    <property type="project" value="UniProtKB-KW"/>
</dbReference>
<evidence type="ECO:0000256" key="2">
    <source>
        <dbReference type="ARBA" id="ARBA00008205"/>
    </source>
</evidence>
<comment type="similarity">
    <text evidence="8">Belongs to the Mrp/NBP35 ATP-binding proteins family.</text>
</comment>
<dbReference type="InterPro" id="IPR034904">
    <property type="entry name" value="FSCA_dom_sf"/>
</dbReference>
<dbReference type="SUPFAM" id="SSF52540">
    <property type="entry name" value="P-loop containing nucleoside triphosphate hydrolases"/>
    <property type="match status" value="1"/>
</dbReference>
<evidence type="ECO:0000256" key="6">
    <source>
        <dbReference type="ARBA" id="ARBA00023004"/>
    </source>
</evidence>
<dbReference type="GO" id="GO:0005524">
    <property type="term" value="F:ATP binding"/>
    <property type="evidence" value="ECO:0007669"/>
    <property type="project" value="UniProtKB-UniRule"/>
</dbReference>
<gene>
    <name evidence="10" type="ORF">SAMN04487895_1337</name>
</gene>
<dbReference type="Gene3D" id="3.40.50.300">
    <property type="entry name" value="P-loop containing nucleotide triphosphate hydrolases"/>
    <property type="match status" value="1"/>
</dbReference>
<feature type="domain" description="MIP18 family-like" evidence="9">
    <location>
        <begin position="42"/>
        <end position="103"/>
    </location>
</feature>
<comment type="subunit">
    <text evidence="8">Homodimer.</text>
</comment>
<organism evidence="10 11">
    <name type="scientific">Paenibacillus sophorae</name>
    <dbReference type="NCBI Taxonomy" id="1333845"/>
    <lineage>
        <taxon>Bacteria</taxon>
        <taxon>Bacillati</taxon>
        <taxon>Bacillota</taxon>
        <taxon>Bacilli</taxon>
        <taxon>Bacillales</taxon>
        <taxon>Paenibacillaceae</taxon>
        <taxon>Paenibacillus</taxon>
    </lineage>
</organism>
<keyword evidence="8" id="KW-0378">Hydrolase</keyword>
<dbReference type="AlphaFoldDB" id="A0A1H8W422"/>
<evidence type="ECO:0000313" key="11">
    <source>
        <dbReference type="Proteomes" id="UP000198809"/>
    </source>
</evidence>
<dbReference type="InterPro" id="IPR019591">
    <property type="entry name" value="Mrp/NBP35_ATP-bd"/>
</dbReference>
<dbReference type="InterPro" id="IPR000808">
    <property type="entry name" value="Mrp-like_CS"/>
</dbReference>
<proteinExistence type="inferred from homology"/>
<dbReference type="FunFam" id="3.40.50.300:FF:001099">
    <property type="entry name" value="Iron-sulfur cluster carrier protein"/>
    <property type="match status" value="1"/>
</dbReference>
<dbReference type="EMBL" id="FODH01000033">
    <property type="protein sequence ID" value="SEP22386.1"/>
    <property type="molecule type" value="Genomic_DNA"/>
</dbReference>
<dbReference type="InterPro" id="IPR002744">
    <property type="entry name" value="MIP18-like"/>
</dbReference>
<dbReference type="GO" id="GO:0140663">
    <property type="term" value="F:ATP-dependent FeS chaperone activity"/>
    <property type="evidence" value="ECO:0007669"/>
    <property type="project" value="InterPro"/>
</dbReference>
<evidence type="ECO:0000256" key="8">
    <source>
        <dbReference type="HAMAP-Rule" id="MF_02040"/>
    </source>
</evidence>
<keyword evidence="5 8" id="KW-0067">ATP-binding</keyword>
<dbReference type="SUPFAM" id="SSF117916">
    <property type="entry name" value="Fe-S cluster assembly (FSCA) domain-like"/>
    <property type="match status" value="1"/>
</dbReference>
<evidence type="ECO:0000256" key="4">
    <source>
        <dbReference type="ARBA" id="ARBA00022741"/>
    </source>
</evidence>
<dbReference type="InterPro" id="IPR027417">
    <property type="entry name" value="P-loop_NTPase"/>
</dbReference>
<sequence length="401" mass="43943">MKRANRLRTTLPLNGNAIIDRNEIRSINLPATEQGCFPMLSREQIQELLLPITDPETGKSLVEMQLIRDIMIKEDRISLSLVCLETDETKRMELEQEVRDRLREGGAENVHIRLRDATDHERSQLNQRETTGGEEKLKGHAAGLEGHGLISEDSGVHFIAIASGKGGVGKSTVTVNLAAALARRGKRVGLIDADIYGFSVPDMMGIEEGPVVEGGTIIPVERFGVKVMSMGFFIRENNPVIWRGPMLGKMLRQFFSDVAWGELDYMLLDLPPGTGDVALDVHQMLPQSKEVIVTTPHATAAFVAARAGSMALQTDHEILGVIENMAYYQCSACGQKDYIFGRGGGAKLAENLHTDLIGQIPLGAPDNHVSEPDFSPSVYKAGTDTAQLFDEIADRLIIKCE</sequence>
<protein>
    <recommendedName>
        <fullName evidence="8">Iron-sulfur cluster carrier protein</fullName>
    </recommendedName>
</protein>
<dbReference type="Pfam" id="PF01883">
    <property type="entry name" value="FeS_assembly_P"/>
    <property type="match status" value="1"/>
</dbReference>
<feature type="binding site" evidence="8">
    <location>
        <begin position="164"/>
        <end position="171"/>
    </location>
    <ligand>
        <name>ATP</name>
        <dbReference type="ChEBI" id="CHEBI:30616"/>
    </ligand>
</feature>
<dbReference type="Gene3D" id="3.30.300.130">
    <property type="entry name" value="Fe-S cluster assembly (FSCA)"/>
    <property type="match status" value="1"/>
</dbReference>
<comment type="function">
    <text evidence="8">Binds and transfers iron-sulfur (Fe-S) clusters to target apoproteins. Can hydrolyze ATP.</text>
</comment>
<dbReference type="STRING" id="1333845.SAMN04487895_1337"/>
<evidence type="ECO:0000313" key="10">
    <source>
        <dbReference type="EMBL" id="SEP22386.1"/>
    </source>
</evidence>
<dbReference type="GO" id="GO:0016887">
    <property type="term" value="F:ATP hydrolysis activity"/>
    <property type="evidence" value="ECO:0007669"/>
    <property type="project" value="UniProtKB-UniRule"/>
</dbReference>